<sequence>MKKLVGLELFSPKKHKSFKYIREEEVDLLVKKISESAQTQTLVDLKKGLFSFTAGIIFRYAFGQNFRECDFMNMEKLEELMQELETNVFSDLAFTDFLPTGLGWLVDRISGHVGYDQ</sequence>
<evidence type="ECO:0000256" key="7">
    <source>
        <dbReference type="ARBA" id="ARBA00023033"/>
    </source>
</evidence>
<keyword evidence="6" id="KW-0408">Iron</keyword>
<evidence type="ECO:0000256" key="6">
    <source>
        <dbReference type="ARBA" id="ARBA00023004"/>
    </source>
</evidence>
<keyword evidence="4" id="KW-0479">Metal-binding</keyword>
<dbReference type="PANTHER" id="PTHR47955">
    <property type="entry name" value="CYTOCHROME P450 FAMILY 71 PROTEIN"/>
    <property type="match status" value="1"/>
</dbReference>
<evidence type="ECO:0000256" key="3">
    <source>
        <dbReference type="ARBA" id="ARBA00022617"/>
    </source>
</evidence>
<dbReference type="GO" id="GO:0020037">
    <property type="term" value="F:heme binding"/>
    <property type="evidence" value="ECO:0007669"/>
    <property type="project" value="InterPro"/>
</dbReference>
<comment type="cofactor">
    <cofactor evidence="1">
        <name>heme</name>
        <dbReference type="ChEBI" id="CHEBI:30413"/>
    </cofactor>
</comment>
<dbReference type="GO" id="GO:0016705">
    <property type="term" value="F:oxidoreductase activity, acting on paired donors, with incorporation or reduction of molecular oxygen"/>
    <property type="evidence" value="ECO:0007669"/>
    <property type="project" value="InterPro"/>
</dbReference>
<dbReference type="EMBL" id="CM002873">
    <property type="protein sequence ID" value="KFK34578.1"/>
    <property type="molecule type" value="Genomic_DNA"/>
</dbReference>
<evidence type="ECO:0000313" key="9">
    <source>
        <dbReference type="Proteomes" id="UP000029120"/>
    </source>
</evidence>
<evidence type="ECO:0000256" key="4">
    <source>
        <dbReference type="ARBA" id="ARBA00022723"/>
    </source>
</evidence>
<dbReference type="AlphaFoldDB" id="A0A087GXH6"/>
<protein>
    <submittedName>
        <fullName evidence="8">Uncharacterized protein</fullName>
    </submittedName>
</protein>
<comment type="similarity">
    <text evidence="2">Belongs to the cytochrome P450 family.</text>
</comment>
<dbReference type="OrthoDB" id="2789670at2759"/>
<dbReference type="GO" id="GO:0005506">
    <property type="term" value="F:iron ion binding"/>
    <property type="evidence" value="ECO:0007669"/>
    <property type="project" value="InterPro"/>
</dbReference>
<dbReference type="Gene3D" id="1.10.630.10">
    <property type="entry name" value="Cytochrome P450"/>
    <property type="match status" value="1"/>
</dbReference>
<dbReference type="GO" id="GO:0004497">
    <property type="term" value="F:monooxygenase activity"/>
    <property type="evidence" value="ECO:0007669"/>
    <property type="project" value="UniProtKB-KW"/>
</dbReference>
<keyword evidence="5" id="KW-0560">Oxidoreductase</keyword>
<dbReference type="Pfam" id="PF00067">
    <property type="entry name" value="p450"/>
    <property type="match status" value="1"/>
</dbReference>
<proteinExistence type="inferred from homology"/>
<keyword evidence="3" id="KW-0349">Heme</keyword>
<dbReference type="Gramene" id="KFK34578">
    <property type="protein sequence ID" value="KFK34578"/>
    <property type="gene ID" value="AALP_AA5G164100"/>
</dbReference>
<evidence type="ECO:0000256" key="5">
    <source>
        <dbReference type="ARBA" id="ARBA00023002"/>
    </source>
</evidence>
<name>A0A087GXH6_ARAAL</name>
<dbReference type="SUPFAM" id="SSF48264">
    <property type="entry name" value="Cytochrome P450"/>
    <property type="match status" value="1"/>
</dbReference>
<dbReference type="eggNOG" id="KOG0156">
    <property type="taxonomic scope" value="Eukaryota"/>
</dbReference>
<keyword evidence="9" id="KW-1185">Reference proteome</keyword>
<dbReference type="InterPro" id="IPR036396">
    <property type="entry name" value="Cyt_P450_sf"/>
</dbReference>
<evidence type="ECO:0000256" key="2">
    <source>
        <dbReference type="ARBA" id="ARBA00010617"/>
    </source>
</evidence>
<reference evidence="9" key="1">
    <citation type="journal article" date="2015" name="Nat. Plants">
        <title>Genome expansion of Arabis alpina linked with retrotransposition and reduced symmetric DNA methylation.</title>
        <authorList>
            <person name="Willing E.M."/>
            <person name="Rawat V."/>
            <person name="Mandakova T."/>
            <person name="Maumus F."/>
            <person name="James G.V."/>
            <person name="Nordstroem K.J."/>
            <person name="Becker C."/>
            <person name="Warthmann N."/>
            <person name="Chica C."/>
            <person name="Szarzynska B."/>
            <person name="Zytnicki M."/>
            <person name="Albani M.C."/>
            <person name="Kiefer C."/>
            <person name="Bergonzi S."/>
            <person name="Castaings L."/>
            <person name="Mateos J.L."/>
            <person name="Berns M.C."/>
            <person name="Bujdoso N."/>
            <person name="Piofczyk T."/>
            <person name="de Lorenzo L."/>
            <person name="Barrero-Sicilia C."/>
            <person name="Mateos I."/>
            <person name="Piednoel M."/>
            <person name="Hagmann J."/>
            <person name="Chen-Min-Tao R."/>
            <person name="Iglesias-Fernandez R."/>
            <person name="Schuster S.C."/>
            <person name="Alonso-Blanco C."/>
            <person name="Roudier F."/>
            <person name="Carbonero P."/>
            <person name="Paz-Ares J."/>
            <person name="Davis S.J."/>
            <person name="Pecinka A."/>
            <person name="Quesneville H."/>
            <person name="Colot V."/>
            <person name="Lysak M.A."/>
            <person name="Weigel D."/>
            <person name="Coupland G."/>
            <person name="Schneeberger K."/>
        </authorList>
    </citation>
    <scope>NUCLEOTIDE SEQUENCE [LARGE SCALE GENOMIC DNA]</scope>
    <source>
        <strain evidence="9">cv. Pajares</strain>
    </source>
</reference>
<gene>
    <name evidence="8" type="ordered locus">AALP_Aa5g164100</name>
</gene>
<dbReference type="InterPro" id="IPR001128">
    <property type="entry name" value="Cyt_P450"/>
</dbReference>
<organism evidence="8 9">
    <name type="scientific">Arabis alpina</name>
    <name type="common">Alpine rock-cress</name>
    <dbReference type="NCBI Taxonomy" id="50452"/>
    <lineage>
        <taxon>Eukaryota</taxon>
        <taxon>Viridiplantae</taxon>
        <taxon>Streptophyta</taxon>
        <taxon>Embryophyta</taxon>
        <taxon>Tracheophyta</taxon>
        <taxon>Spermatophyta</taxon>
        <taxon>Magnoliopsida</taxon>
        <taxon>eudicotyledons</taxon>
        <taxon>Gunneridae</taxon>
        <taxon>Pentapetalae</taxon>
        <taxon>rosids</taxon>
        <taxon>malvids</taxon>
        <taxon>Brassicales</taxon>
        <taxon>Brassicaceae</taxon>
        <taxon>Arabideae</taxon>
        <taxon>Arabis</taxon>
    </lineage>
</organism>
<evidence type="ECO:0000313" key="8">
    <source>
        <dbReference type="EMBL" id="KFK34578.1"/>
    </source>
</evidence>
<accession>A0A087GXH6</accession>
<dbReference type="PANTHER" id="PTHR47955:SF19">
    <property type="entry name" value="CYTOCHROME P450 71A9-LIKE ISOFORM X1"/>
    <property type="match status" value="1"/>
</dbReference>
<evidence type="ECO:0000256" key="1">
    <source>
        <dbReference type="ARBA" id="ARBA00001971"/>
    </source>
</evidence>
<dbReference type="Proteomes" id="UP000029120">
    <property type="component" value="Chromosome 5"/>
</dbReference>
<keyword evidence="7" id="KW-0503">Monooxygenase</keyword>